<feature type="region of interest" description="Disordered" evidence="1">
    <location>
        <begin position="47"/>
        <end position="80"/>
    </location>
</feature>
<dbReference type="EMBL" id="CAKOGP040001113">
    <property type="protein sequence ID" value="CAJ1943661.1"/>
    <property type="molecule type" value="Genomic_DNA"/>
</dbReference>
<gene>
    <name evidence="2" type="ORF">CYCCA115_LOCUS8553</name>
</gene>
<evidence type="ECO:0000313" key="2">
    <source>
        <dbReference type="EMBL" id="CAJ1943661.1"/>
    </source>
</evidence>
<evidence type="ECO:0000256" key="1">
    <source>
        <dbReference type="SAM" id="MobiDB-lite"/>
    </source>
</evidence>
<organism evidence="2 3">
    <name type="scientific">Cylindrotheca closterium</name>
    <dbReference type="NCBI Taxonomy" id="2856"/>
    <lineage>
        <taxon>Eukaryota</taxon>
        <taxon>Sar</taxon>
        <taxon>Stramenopiles</taxon>
        <taxon>Ochrophyta</taxon>
        <taxon>Bacillariophyta</taxon>
        <taxon>Bacillariophyceae</taxon>
        <taxon>Bacillariophycidae</taxon>
        <taxon>Bacillariales</taxon>
        <taxon>Bacillariaceae</taxon>
        <taxon>Cylindrotheca</taxon>
    </lineage>
</organism>
<feature type="compositionally biased region" description="Basic and acidic residues" evidence="1">
    <location>
        <begin position="59"/>
        <end position="74"/>
    </location>
</feature>
<accession>A0AAD2CR95</accession>
<comment type="caution">
    <text evidence="2">The sequence shown here is derived from an EMBL/GenBank/DDBJ whole genome shotgun (WGS) entry which is preliminary data.</text>
</comment>
<name>A0AAD2CR95_9STRA</name>
<dbReference type="Proteomes" id="UP001295423">
    <property type="component" value="Unassembled WGS sequence"/>
</dbReference>
<keyword evidence="3" id="KW-1185">Reference proteome</keyword>
<dbReference type="AlphaFoldDB" id="A0AAD2CR95"/>
<protein>
    <submittedName>
        <fullName evidence="2">Uncharacterized protein</fullName>
    </submittedName>
</protein>
<sequence>MIRGDCRLVIIGAAATILCSLLYESRSLNSFRQPLHYTAKFNATRTSTSSTTSTTWNKNNEDKNDEIHPKRDTNKGTLVRSSSDIQQSWEKVQIPSNSNSTVASDVFVIWHDPENQSICVSLAENSRCPHPAFLGRLSGPSLALLEWKEESTGESSSEFVHCGSYNKQWLEPGTYFLDIIILFCNDFGINAVTRKQNESAWLSYDFQKDCLEDPTYNRITGEEAYVTIEEAIQSTPHLRPTGRWVSTNMASASIPKPLYTRYQPRHCRRNPQIERCAVPMNGTALESYSFEWENKEAREAWGERLKIAARTVPKMPKICLVGYSHSRFLGKSFNAIGLGKYVHHIQARYPSDISPWMFDHYHTNHSCTRFIVGVAQWPGSLMQGSPYLFDRFYTEMKRIVNVAVSTFADKEEDVKVYMRSIHHIPIGDVTGACPITDWRSPVVMDGYTHVIQKAVEEVKKKTAIGRNLVEFLDTRFIVSPMWDNAFDWIHLAPQVSDVEALYMAAIIYENILNDPKMAETTKNGDGAV</sequence>
<evidence type="ECO:0000313" key="3">
    <source>
        <dbReference type="Proteomes" id="UP001295423"/>
    </source>
</evidence>
<reference evidence="2" key="1">
    <citation type="submission" date="2023-08" db="EMBL/GenBank/DDBJ databases">
        <authorList>
            <person name="Audoor S."/>
            <person name="Bilcke G."/>
        </authorList>
    </citation>
    <scope>NUCLEOTIDE SEQUENCE</scope>
</reference>
<proteinExistence type="predicted"/>